<accession>A0A0F4ZAA8</accession>
<keyword evidence="4 9" id="KW-0067">ATP-binding</keyword>
<feature type="binding site" evidence="8">
    <location>
        <position position="461"/>
    </location>
    <ligand>
        <name>L-serine</name>
        <dbReference type="ChEBI" id="CHEBI:33384"/>
    </ligand>
</feature>
<dbReference type="Pfam" id="PF00587">
    <property type="entry name" value="tRNA-synt_2b"/>
    <property type="match status" value="1"/>
</dbReference>
<feature type="binding site" evidence="8">
    <location>
        <position position="301"/>
    </location>
    <ligand>
        <name>L-serine</name>
        <dbReference type="ChEBI" id="CHEBI:33384"/>
    </ligand>
</feature>
<keyword evidence="12" id="KW-1185">Reference proteome</keyword>
<feature type="binding site" evidence="8">
    <location>
        <position position="332"/>
    </location>
    <ligand>
        <name>L-serine</name>
        <dbReference type="ChEBI" id="CHEBI:33384"/>
    </ligand>
</feature>
<evidence type="ECO:0000259" key="10">
    <source>
        <dbReference type="PROSITE" id="PS50862"/>
    </source>
</evidence>
<organism evidence="11 12">
    <name type="scientific">Thielaviopsis punctulata</name>
    <dbReference type="NCBI Taxonomy" id="72032"/>
    <lineage>
        <taxon>Eukaryota</taxon>
        <taxon>Fungi</taxon>
        <taxon>Dikarya</taxon>
        <taxon>Ascomycota</taxon>
        <taxon>Pezizomycotina</taxon>
        <taxon>Sordariomycetes</taxon>
        <taxon>Hypocreomycetidae</taxon>
        <taxon>Microascales</taxon>
        <taxon>Ceratocystidaceae</taxon>
        <taxon>Thielaviopsis</taxon>
    </lineage>
</organism>
<evidence type="ECO:0000256" key="6">
    <source>
        <dbReference type="ARBA" id="ARBA00031113"/>
    </source>
</evidence>
<dbReference type="AlphaFoldDB" id="A0A0F4ZAA8"/>
<proteinExistence type="predicted"/>
<evidence type="ECO:0000256" key="1">
    <source>
        <dbReference type="ARBA" id="ARBA00012840"/>
    </source>
</evidence>
<dbReference type="PRINTS" id="PR00981">
    <property type="entry name" value="TRNASYNTHSER"/>
</dbReference>
<evidence type="ECO:0000256" key="2">
    <source>
        <dbReference type="ARBA" id="ARBA00022598"/>
    </source>
</evidence>
<dbReference type="GO" id="GO:0005739">
    <property type="term" value="C:mitochondrion"/>
    <property type="evidence" value="ECO:0007669"/>
    <property type="project" value="EnsemblFungi"/>
</dbReference>
<feature type="site" description="Important for serine binding" evidence="8">
    <location>
        <position position="463"/>
    </location>
</feature>
<feature type="domain" description="Aminoacyl-transfer RNA synthetases class-II family profile" evidence="10">
    <location>
        <begin position="202"/>
        <end position="487"/>
    </location>
</feature>
<dbReference type="SUPFAM" id="SSF55681">
    <property type="entry name" value="Class II aaRS and biotin synthetases"/>
    <property type="match status" value="1"/>
</dbReference>
<dbReference type="Gene3D" id="1.10.287.40">
    <property type="entry name" value="Serine-tRNA synthetase, tRNA binding domain"/>
    <property type="match status" value="1"/>
</dbReference>
<name>A0A0F4ZAA8_9PEZI</name>
<dbReference type="InterPro" id="IPR006195">
    <property type="entry name" value="aa-tRNA-synth_II"/>
</dbReference>
<dbReference type="OrthoDB" id="10264585at2759"/>
<dbReference type="PIRSF" id="PIRSF001529">
    <property type="entry name" value="Ser-tRNA-synth_IIa"/>
    <property type="match status" value="1"/>
</dbReference>
<dbReference type="GO" id="GO:0070158">
    <property type="term" value="P:mitochondrial seryl-tRNA aminoacylation"/>
    <property type="evidence" value="ECO:0007669"/>
    <property type="project" value="EnsemblFungi"/>
</dbReference>
<dbReference type="EMBL" id="LAEV01001665">
    <property type="protein sequence ID" value="KKA27482.1"/>
    <property type="molecule type" value="Genomic_DNA"/>
</dbReference>
<dbReference type="InterPro" id="IPR042103">
    <property type="entry name" value="SerRS_1_N_sf"/>
</dbReference>
<dbReference type="InterPro" id="IPR045864">
    <property type="entry name" value="aa-tRNA-synth_II/BPL/LPL"/>
</dbReference>
<dbReference type="PANTHER" id="PTHR11778">
    <property type="entry name" value="SERYL-TRNA SYNTHETASE"/>
    <property type="match status" value="1"/>
</dbReference>
<dbReference type="EC" id="6.1.1.11" evidence="1"/>
<dbReference type="SUPFAM" id="SSF46589">
    <property type="entry name" value="tRNA-binding arm"/>
    <property type="match status" value="1"/>
</dbReference>
<dbReference type="InterPro" id="IPR010978">
    <property type="entry name" value="tRNA-bd_arm"/>
</dbReference>
<gene>
    <name evidence="11" type="ORF">TD95_001977</name>
</gene>
<evidence type="ECO:0000256" key="9">
    <source>
        <dbReference type="PIRSR" id="PIRSR001529-2"/>
    </source>
</evidence>
<comment type="caution">
    <text evidence="11">The sequence shown here is derived from an EMBL/GenBank/DDBJ whole genome shotgun (WGS) entry which is preliminary data.</text>
</comment>
<evidence type="ECO:0000256" key="3">
    <source>
        <dbReference type="ARBA" id="ARBA00022741"/>
    </source>
</evidence>
<feature type="binding site" evidence="9">
    <location>
        <begin position="348"/>
        <end position="351"/>
    </location>
    <ligand>
        <name>ATP</name>
        <dbReference type="ChEBI" id="CHEBI:30616"/>
    </ligand>
</feature>
<protein>
    <recommendedName>
        <fullName evidence="1">serine--tRNA ligase</fullName>
        <ecNumber evidence="1">6.1.1.11</ecNumber>
    </recommendedName>
    <alternativeName>
        <fullName evidence="6">Seryl-tRNA synthetase</fullName>
    </alternativeName>
    <alternativeName>
        <fullName evidence="7">Seryl-tRNA(Ser) synthetase</fullName>
    </alternativeName>
</protein>
<keyword evidence="5" id="KW-0030">Aminoacyl-tRNA synthetase</keyword>
<dbReference type="NCBIfam" id="TIGR00414">
    <property type="entry name" value="serS"/>
    <property type="match status" value="1"/>
</dbReference>
<dbReference type="Gene3D" id="3.30.930.10">
    <property type="entry name" value="Bira Bifunctional Protein, Domain 2"/>
    <property type="match status" value="1"/>
</dbReference>
<evidence type="ECO:0000256" key="5">
    <source>
        <dbReference type="ARBA" id="ARBA00023146"/>
    </source>
</evidence>
<reference evidence="11 12" key="1">
    <citation type="submission" date="2015-03" db="EMBL/GenBank/DDBJ databases">
        <authorList>
            <person name="Radwan O."/>
            <person name="Al-Naeli F.A."/>
            <person name="Rendon G.A."/>
            <person name="Fields C."/>
        </authorList>
    </citation>
    <scope>NUCLEOTIDE SEQUENCE [LARGE SCALE GENOMIC DNA]</scope>
    <source>
        <strain evidence="11">CR-DP1</strain>
    </source>
</reference>
<keyword evidence="3" id="KW-0547">Nucleotide-binding</keyword>
<keyword evidence="2" id="KW-0436">Ligase</keyword>
<dbReference type="InterPro" id="IPR002314">
    <property type="entry name" value="aa-tRNA-synt_IIb"/>
</dbReference>
<evidence type="ECO:0000256" key="7">
    <source>
        <dbReference type="ARBA" id="ARBA00034892"/>
    </source>
</evidence>
<dbReference type="GO" id="GO:0005524">
    <property type="term" value="F:ATP binding"/>
    <property type="evidence" value="ECO:0007669"/>
    <property type="project" value="UniProtKB-KW"/>
</dbReference>
<feature type="binding site" evidence="8">
    <location>
        <position position="355"/>
    </location>
    <ligand>
        <name>L-serine</name>
        <dbReference type="ChEBI" id="CHEBI:33384"/>
    </ligand>
</feature>
<sequence>MPGLRLALSTTARAVRRPSGLSKLSVVTGLSTTRHYASQPPNLAPASPIKPIIDIRAIRASPSDYSTNCILRNYPRLSSNPSRIITLHQERNSLSSRITHLRNKTKTIQAELMRACDFAPLPKGGDAAVAESPVVAQVKSRAQEVKAQLGELLRRDKAMADEIDALATAMPNMTSDLTPRGSDPQLLSYINEATAAPAHGLSHVEIGQALGILDFAGAANTSGWGFYTLHGAGAQLEQALVQYALAACAQHGWAQTAPPSMVYAYIGAACGFQPRDAAGEQQVYAVEQHEPGRPQMVLAGTAEIPLAGMMANKTLARAQLPMRKAAVSRCYRAEAGARGADTKGLYRVHEFTKVEMFAWTAADMDATTEAFDEIVDIQTEILGALGLRCRVLEMPAADLGASAFRKIDIEAFFPSRVPLAKTDGGWGEVSSASICTDYQARRLRTRCDAEDGKAGFAWTVNGTGLAVPRVLAAVLEMGWDGEGVVIPEVLRPWMGGMERIVKSQG</sequence>
<evidence type="ECO:0000256" key="4">
    <source>
        <dbReference type="ARBA" id="ARBA00022840"/>
    </source>
</evidence>
<evidence type="ECO:0000313" key="12">
    <source>
        <dbReference type="Proteomes" id="UP000033483"/>
    </source>
</evidence>
<dbReference type="InterPro" id="IPR002317">
    <property type="entry name" value="Ser-tRNA-ligase_type_1"/>
</dbReference>
<dbReference type="Proteomes" id="UP000033483">
    <property type="component" value="Unassembled WGS sequence"/>
</dbReference>
<dbReference type="PROSITE" id="PS50862">
    <property type="entry name" value="AA_TRNA_LIGASE_II"/>
    <property type="match status" value="1"/>
</dbReference>
<feature type="binding site" evidence="9">
    <location>
        <begin position="428"/>
        <end position="431"/>
    </location>
    <ligand>
        <name>ATP</name>
        <dbReference type="ChEBI" id="CHEBI:30616"/>
    </ligand>
</feature>
<evidence type="ECO:0000256" key="8">
    <source>
        <dbReference type="PIRSR" id="PIRSR001529-1"/>
    </source>
</evidence>
<dbReference type="GO" id="GO:0004828">
    <property type="term" value="F:serine-tRNA ligase activity"/>
    <property type="evidence" value="ECO:0007669"/>
    <property type="project" value="UniProtKB-EC"/>
</dbReference>
<feature type="binding site" evidence="9">
    <location>
        <begin position="332"/>
        <end position="334"/>
    </location>
    <ligand>
        <name>ATP</name>
        <dbReference type="ChEBI" id="CHEBI:30616"/>
    </ligand>
</feature>
<evidence type="ECO:0000313" key="11">
    <source>
        <dbReference type="EMBL" id="KKA27482.1"/>
    </source>
</evidence>